<comment type="caution">
    <text evidence="2">The sequence shown here is derived from an EMBL/GenBank/DDBJ whole genome shotgun (WGS) entry which is preliminary data.</text>
</comment>
<keyword evidence="3" id="KW-1185">Reference proteome</keyword>
<protein>
    <recommendedName>
        <fullName evidence="4">DUF4185 domain-containing protein</fullName>
    </recommendedName>
</protein>
<keyword evidence="1" id="KW-0732">Signal</keyword>
<evidence type="ECO:0000313" key="2">
    <source>
        <dbReference type="EMBL" id="TDC75135.1"/>
    </source>
</evidence>
<accession>A0A4V2Y349</accession>
<feature type="signal peptide" evidence="1">
    <location>
        <begin position="1"/>
        <end position="25"/>
    </location>
</feature>
<dbReference type="RefSeq" id="WP_132818229.1">
    <property type="nucleotide sequence ID" value="NZ_SMKI01000118.1"/>
</dbReference>
<dbReference type="AlphaFoldDB" id="A0A4V2Y349"/>
<gene>
    <name evidence="2" type="ORF">E1283_13375</name>
</gene>
<feature type="chain" id="PRO_5020589587" description="DUF4185 domain-containing protein" evidence="1">
    <location>
        <begin position="26"/>
        <end position="387"/>
    </location>
</feature>
<dbReference type="OrthoDB" id="624688at2"/>
<reference evidence="2 3" key="1">
    <citation type="submission" date="2019-03" db="EMBL/GenBank/DDBJ databases">
        <title>Draft genome sequences of novel Actinobacteria.</title>
        <authorList>
            <person name="Sahin N."/>
            <person name="Ay H."/>
            <person name="Saygin H."/>
        </authorList>
    </citation>
    <scope>NUCLEOTIDE SEQUENCE [LARGE SCALE GENOMIC DNA]</scope>
    <source>
        <strain evidence="2 3">DSM 41900</strain>
    </source>
</reference>
<evidence type="ECO:0000256" key="1">
    <source>
        <dbReference type="SAM" id="SignalP"/>
    </source>
</evidence>
<evidence type="ECO:0008006" key="4">
    <source>
        <dbReference type="Google" id="ProtNLM"/>
    </source>
</evidence>
<evidence type="ECO:0000313" key="3">
    <source>
        <dbReference type="Proteomes" id="UP000295345"/>
    </source>
</evidence>
<dbReference type="Proteomes" id="UP000295345">
    <property type="component" value="Unassembled WGS sequence"/>
</dbReference>
<organism evidence="2 3">
    <name type="scientific">Streptomyces hainanensis</name>
    <dbReference type="NCBI Taxonomy" id="402648"/>
    <lineage>
        <taxon>Bacteria</taxon>
        <taxon>Bacillati</taxon>
        <taxon>Actinomycetota</taxon>
        <taxon>Actinomycetes</taxon>
        <taxon>Kitasatosporales</taxon>
        <taxon>Streptomycetaceae</taxon>
        <taxon>Streptomyces</taxon>
    </lineage>
</organism>
<sequence length="387" mass="42111">MPPVRTFLVAALAVAATAVAGPALAAPPGGGGPDVADLPTHINGGVWPTSHVQGVTVDTEGGFVYWSFTQMLVKTDLAGNVIGTVEGLTGHLGDIDLDPRDGRVYGSLEYKAEEAFYIAIFDVDAIDRVGMNAETDGVMTAVHLDEVVEDFTADMDGDGVFDGDTANTADHRYGCSGIDGVSFGPSFGSRGGSPRLMVAYGVYANTERTDNDHQVILEYDVRNWSRYERPLSQSDPHRSGPNRPNGKYFVRTGNTTYGVQNLQYDPYTGNWMMAVYNGTKEEFPNYSFFIVDGDVKPRRGEISGQPEPERGQLLSLVRDGRYDPTTGLHGWDFHGNYGLEALGGGYYYAAEGRAVTVDGQRRQLGEVYLYRWTGESPTPFERVTEPA</sequence>
<proteinExistence type="predicted"/>
<dbReference type="EMBL" id="SMKI01000118">
    <property type="protein sequence ID" value="TDC75135.1"/>
    <property type="molecule type" value="Genomic_DNA"/>
</dbReference>
<name>A0A4V2Y349_9ACTN</name>